<feature type="domain" description="Sulfatase N-terminal" evidence="2">
    <location>
        <begin position="5"/>
        <end position="367"/>
    </location>
</feature>
<accession>A0A2R5EJZ6</accession>
<dbReference type="EMBL" id="BDQX01000059">
    <property type="protein sequence ID" value="GBG06867.1"/>
    <property type="molecule type" value="Genomic_DNA"/>
</dbReference>
<comment type="caution">
    <text evidence="3">The sequence shown here is derived from an EMBL/GenBank/DDBJ whole genome shotgun (WGS) entry which is preliminary data.</text>
</comment>
<protein>
    <recommendedName>
        <fullName evidence="2">Sulfatase N-terminal domain-containing protein</fullName>
    </recommendedName>
</protein>
<name>A0A2R5EJZ6_9BACL</name>
<dbReference type="PANTHER" id="PTHR42693">
    <property type="entry name" value="ARYLSULFATASE FAMILY MEMBER"/>
    <property type="match status" value="1"/>
</dbReference>
<evidence type="ECO:0000259" key="2">
    <source>
        <dbReference type="Pfam" id="PF00884"/>
    </source>
</evidence>
<dbReference type="Proteomes" id="UP000245202">
    <property type="component" value="Unassembled WGS sequence"/>
</dbReference>
<sequence>MMIQPNILLIVADQLRKTAVGAYGNRDVKTPVIDKLSREGVTFSNSVSASPVCAPYRASLQSGLYPHQHGVRSNADLFKPSFKGVAEYFSEAGYETCFVGKSHFGLDEIEEKDGWVRPEHRLGWKHWYGTGGDHHWDTPIYDERGMLDTKYYGRYGAEVRSEIAMDFIERHQSKPWLLQLNYSEPHIATMPALYGMPATREYIRELNQSLELGLTEEMLNVANPLAFCGTFPQSLLTQLLPQRYLDMYDETGLTLDPNVPERFRKLTSIFLKECYAMITCLDEQIGRVMDCLERTGESRNTIVIFTSDHGDMLSDNFLREKSLPYQNAYRTPFIAWGPEAGVPSGKGTDALINSVDVMPTLLELAGIKPGTNLPGVSQAPWITSGEGVCQQDVLLGVGNWRALFDGTYFYAVEKRDSTVKAIRLIHAQNDPYETENLLDDAFEGVYVELQKRMHERLFVRLAEVQDRAFADTDR</sequence>
<keyword evidence="4" id="KW-1185">Reference proteome</keyword>
<dbReference type="SUPFAM" id="SSF53649">
    <property type="entry name" value="Alkaline phosphatase-like"/>
    <property type="match status" value="1"/>
</dbReference>
<dbReference type="GO" id="GO:0004065">
    <property type="term" value="F:arylsulfatase activity"/>
    <property type="evidence" value="ECO:0007669"/>
    <property type="project" value="TreeGrafter"/>
</dbReference>
<organism evidence="3 4">
    <name type="scientific">Paenibacillus agaridevorans</name>
    <dbReference type="NCBI Taxonomy" id="171404"/>
    <lineage>
        <taxon>Bacteria</taxon>
        <taxon>Bacillati</taxon>
        <taxon>Bacillota</taxon>
        <taxon>Bacilli</taxon>
        <taxon>Bacillales</taxon>
        <taxon>Paenibacillaceae</taxon>
        <taxon>Paenibacillus</taxon>
    </lineage>
</organism>
<evidence type="ECO:0000256" key="1">
    <source>
        <dbReference type="ARBA" id="ARBA00008779"/>
    </source>
</evidence>
<dbReference type="Gene3D" id="3.40.720.10">
    <property type="entry name" value="Alkaline Phosphatase, subunit A"/>
    <property type="match status" value="1"/>
</dbReference>
<dbReference type="InterPro" id="IPR017850">
    <property type="entry name" value="Alkaline_phosphatase_core_sf"/>
</dbReference>
<dbReference type="InterPro" id="IPR000917">
    <property type="entry name" value="Sulfatase_N"/>
</dbReference>
<gene>
    <name evidence="3" type="ORF">PAT3040_01408</name>
</gene>
<evidence type="ECO:0000313" key="3">
    <source>
        <dbReference type="EMBL" id="GBG06867.1"/>
    </source>
</evidence>
<dbReference type="AlphaFoldDB" id="A0A2R5EJZ6"/>
<comment type="similarity">
    <text evidence="1">Belongs to the sulfatase family.</text>
</comment>
<dbReference type="RefSeq" id="WP_108992028.1">
    <property type="nucleotide sequence ID" value="NZ_BDQX01000059.1"/>
</dbReference>
<dbReference type="Pfam" id="PF00884">
    <property type="entry name" value="Sulfatase"/>
    <property type="match status" value="1"/>
</dbReference>
<dbReference type="PANTHER" id="PTHR42693:SF27">
    <property type="entry name" value="ARYLSULFATASE B [PRECURSOR]"/>
    <property type="match status" value="1"/>
</dbReference>
<reference evidence="3 4" key="1">
    <citation type="submission" date="2017-08" db="EMBL/GenBank/DDBJ databases">
        <title>Substantial Increase in Enzyme Production by Combined Drug-Resistance Mutations in Paenibacillus agaridevorans.</title>
        <authorList>
            <person name="Tanaka Y."/>
            <person name="Funane K."/>
            <person name="Hosaka T."/>
            <person name="Shiwa Y."/>
            <person name="Fujita N."/>
            <person name="Miyazaki T."/>
            <person name="Yoshikawa H."/>
            <person name="Murakami K."/>
            <person name="Kasahara K."/>
            <person name="Inaoka T."/>
            <person name="Hiraga Y."/>
            <person name="Ochi K."/>
        </authorList>
    </citation>
    <scope>NUCLEOTIDE SEQUENCE [LARGE SCALE GENOMIC DNA]</scope>
    <source>
        <strain evidence="3 4">T-3040</strain>
    </source>
</reference>
<evidence type="ECO:0000313" key="4">
    <source>
        <dbReference type="Proteomes" id="UP000245202"/>
    </source>
</evidence>
<dbReference type="InterPro" id="IPR050738">
    <property type="entry name" value="Sulfatase"/>
</dbReference>
<proteinExistence type="inferred from homology"/>